<name>A0A284R998_ARMOS</name>
<dbReference type="OMA" id="HGANKSA"/>
<evidence type="ECO:0000256" key="1">
    <source>
        <dbReference type="ARBA" id="ARBA00023186"/>
    </source>
</evidence>
<dbReference type="PANTHER" id="PTHR12828">
    <property type="entry name" value="PROTEASOME MATURATION PROTEIN UMP1"/>
    <property type="match status" value="1"/>
</dbReference>
<evidence type="ECO:0000313" key="3">
    <source>
        <dbReference type="EMBL" id="SJL05303.1"/>
    </source>
</evidence>
<dbReference type="PANTHER" id="PTHR12828:SF3">
    <property type="entry name" value="PROTEASOME MATURATION PROTEIN"/>
    <property type="match status" value="1"/>
</dbReference>
<dbReference type="GO" id="GO:0043248">
    <property type="term" value="P:proteasome assembly"/>
    <property type="evidence" value="ECO:0007669"/>
    <property type="project" value="InterPro"/>
</dbReference>
<reference evidence="4" key="1">
    <citation type="journal article" date="2017" name="Nat. Ecol. Evol.">
        <title>Genome expansion and lineage-specific genetic innovations in the forest pathogenic fungi Armillaria.</title>
        <authorList>
            <person name="Sipos G."/>
            <person name="Prasanna A.N."/>
            <person name="Walter M.C."/>
            <person name="O'Connor E."/>
            <person name="Balint B."/>
            <person name="Krizsan K."/>
            <person name="Kiss B."/>
            <person name="Hess J."/>
            <person name="Varga T."/>
            <person name="Slot J."/>
            <person name="Riley R."/>
            <person name="Boka B."/>
            <person name="Rigling D."/>
            <person name="Barry K."/>
            <person name="Lee J."/>
            <person name="Mihaltcheva S."/>
            <person name="LaButti K."/>
            <person name="Lipzen A."/>
            <person name="Waldron R."/>
            <person name="Moloney N.M."/>
            <person name="Sperisen C."/>
            <person name="Kredics L."/>
            <person name="Vagvoelgyi C."/>
            <person name="Patrignani A."/>
            <person name="Fitzpatrick D."/>
            <person name="Nagy I."/>
            <person name="Doyle S."/>
            <person name="Anderson J.B."/>
            <person name="Grigoriev I.V."/>
            <person name="Gueldener U."/>
            <person name="Muensterkoetter M."/>
            <person name="Nagy L.G."/>
        </authorList>
    </citation>
    <scope>NUCLEOTIDE SEQUENCE [LARGE SCALE GENOMIC DNA]</scope>
    <source>
        <strain evidence="4">C18/9</strain>
    </source>
</reference>
<dbReference type="STRING" id="47428.A0A284R998"/>
<dbReference type="AlphaFoldDB" id="A0A284R998"/>
<dbReference type="GO" id="GO:0005737">
    <property type="term" value="C:cytoplasm"/>
    <property type="evidence" value="ECO:0007669"/>
    <property type="project" value="TreeGrafter"/>
</dbReference>
<evidence type="ECO:0008006" key="5">
    <source>
        <dbReference type="Google" id="ProtNLM"/>
    </source>
</evidence>
<evidence type="ECO:0000313" key="4">
    <source>
        <dbReference type="Proteomes" id="UP000219338"/>
    </source>
</evidence>
<comment type="similarity">
    <text evidence="2">Belongs to the POMP/UMP1 family.</text>
</comment>
<organism evidence="3 4">
    <name type="scientific">Armillaria ostoyae</name>
    <name type="common">Armillaria root rot fungus</name>
    <dbReference type="NCBI Taxonomy" id="47428"/>
    <lineage>
        <taxon>Eukaryota</taxon>
        <taxon>Fungi</taxon>
        <taxon>Dikarya</taxon>
        <taxon>Basidiomycota</taxon>
        <taxon>Agaricomycotina</taxon>
        <taxon>Agaricomycetes</taxon>
        <taxon>Agaricomycetidae</taxon>
        <taxon>Agaricales</taxon>
        <taxon>Marasmiineae</taxon>
        <taxon>Physalacriaceae</taxon>
        <taxon>Armillaria</taxon>
    </lineage>
</organism>
<dbReference type="GO" id="GO:0005634">
    <property type="term" value="C:nucleus"/>
    <property type="evidence" value="ECO:0007669"/>
    <property type="project" value="TreeGrafter"/>
</dbReference>
<sequence length="163" mass="17986">MSAAKVPVTDVTKSGLYCVTRLTRSSLFSHYHSHGANKSASVQATAGTLGLHDTLQYGPRTIAAEVKTEGGLKGRLESWEETQDNLKLTMQRNVYGLHAPMRLLMERRIVADSPHMPALPQSNLHLDILMGRDETIAPADVFGGMETGSSLDIHRDMEKKRQM</sequence>
<keyword evidence="4" id="KW-1185">Reference proteome</keyword>
<accession>A0A284R998</accession>
<protein>
    <recommendedName>
        <fullName evidence="5">Proteasome maturation factor UMP1</fullName>
    </recommendedName>
</protein>
<dbReference type="EMBL" id="FUEG01000006">
    <property type="protein sequence ID" value="SJL05303.1"/>
    <property type="molecule type" value="Genomic_DNA"/>
</dbReference>
<dbReference type="Pfam" id="PF05348">
    <property type="entry name" value="UMP1"/>
    <property type="match status" value="1"/>
</dbReference>
<dbReference type="InterPro" id="IPR008012">
    <property type="entry name" value="Ump1"/>
</dbReference>
<proteinExistence type="inferred from homology"/>
<dbReference type="OrthoDB" id="15001at2759"/>
<gene>
    <name evidence="3" type="ORF">ARMOST_08669</name>
</gene>
<keyword evidence="1" id="KW-0143">Chaperone</keyword>
<dbReference type="Proteomes" id="UP000219338">
    <property type="component" value="Unassembled WGS sequence"/>
</dbReference>
<evidence type="ECO:0000256" key="2">
    <source>
        <dbReference type="ARBA" id="ARBA00043974"/>
    </source>
</evidence>